<proteinExistence type="predicted"/>
<sequence>MKSFAILLALPVWAILPTFLPDLCISTSSITLDADRSVVSAAIDDRFGRRCVAIMSFSNLDLPSVSYSFGLVPCSGQQITSIPVPSDASVGEAQCSGLAPVCSYVNITGGSDNRSMELQVHGAAECVSEASQTSTALVTIASRSSSIITASLPTILTSATISLPTSGSYAQTGPSAIAATSLRWPHMRNGTMIPTWAVSNTTAVGTGCLSATATGMTNTGTVQTASSSTGIVTSGNYSRNPAAVPTPTPLFTQSGPGSPVSSASTVGVSILPTMTVSVVLAIIIRTVMPAIFGL</sequence>
<evidence type="ECO:0000313" key="1">
    <source>
        <dbReference type="EMBL" id="KAI6082418.1"/>
    </source>
</evidence>
<name>A0ACC0CQ29_9PEZI</name>
<protein>
    <submittedName>
        <fullName evidence="1">Uncharacterized protein</fullName>
    </submittedName>
</protein>
<dbReference type="EMBL" id="MU394371">
    <property type="protein sequence ID" value="KAI6082418.1"/>
    <property type="molecule type" value="Genomic_DNA"/>
</dbReference>
<reference evidence="1 2" key="1">
    <citation type="journal article" date="2022" name="New Phytol.">
        <title>Ecological generalism drives hyperdiversity of secondary metabolite gene clusters in xylarialean endophytes.</title>
        <authorList>
            <person name="Franco M.E.E."/>
            <person name="Wisecaver J.H."/>
            <person name="Arnold A.E."/>
            <person name="Ju Y.M."/>
            <person name="Slot J.C."/>
            <person name="Ahrendt S."/>
            <person name="Moore L.P."/>
            <person name="Eastman K.E."/>
            <person name="Scott K."/>
            <person name="Konkel Z."/>
            <person name="Mondo S.J."/>
            <person name="Kuo A."/>
            <person name="Hayes R.D."/>
            <person name="Haridas S."/>
            <person name="Andreopoulos B."/>
            <person name="Riley R."/>
            <person name="LaButti K."/>
            <person name="Pangilinan J."/>
            <person name="Lipzen A."/>
            <person name="Amirebrahimi M."/>
            <person name="Yan J."/>
            <person name="Adam C."/>
            <person name="Keymanesh K."/>
            <person name="Ng V."/>
            <person name="Louie K."/>
            <person name="Northen T."/>
            <person name="Drula E."/>
            <person name="Henrissat B."/>
            <person name="Hsieh H.M."/>
            <person name="Youens-Clark K."/>
            <person name="Lutzoni F."/>
            <person name="Miadlikowska J."/>
            <person name="Eastwood D.C."/>
            <person name="Hamelin R.C."/>
            <person name="Grigoriev I.V."/>
            <person name="U'Ren J.M."/>
        </authorList>
    </citation>
    <scope>NUCLEOTIDE SEQUENCE [LARGE SCALE GENOMIC DNA]</scope>
    <source>
        <strain evidence="1 2">ER1909</strain>
    </source>
</reference>
<evidence type="ECO:0000313" key="2">
    <source>
        <dbReference type="Proteomes" id="UP001497680"/>
    </source>
</evidence>
<dbReference type="Proteomes" id="UP001497680">
    <property type="component" value="Unassembled WGS sequence"/>
</dbReference>
<keyword evidence="2" id="KW-1185">Reference proteome</keyword>
<organism evidence="1 2">
    <name type="scientific">Hypoxylon rubiginosum</name>
    <dbReference type="NCBI Taxonomy" id="110542"/>
    <lineage>
        <taxon>Eukaryota</taxon>
        <taxon>Fungi</taxon>
        <taxon>Dikarya</taxon>
        <taxon>Ascomycota</taxon>
        <taxon>Pezizomycotina</taxon>
        <taxon>Sordariomycetes</taxon>
        <taxon>Xylariomycetidae</taxon>
        <taxon>Xylariales</taxon>
        <taxon>Hypoxylaceae</taxon>
        <taxon>Hypoxylon</taxon>
    </lineage>
</organism>
<accession>A0ACC0CQ29</accession>
<comment type="caution">
    <text evidence="1">The sequence shown here is derived from an EMBL/GenBank/DDBJ whole genome shotgun (WGS) entry which is preliminary data.</text>
</comment>
<gene>
    <name evidence="1" type="ORF">F4821DRAFT_263924</name>
</gene>